<feature type="region of interest" description="Disordered" evidence="1">
    <location>
        <begin position="1"/>
        <end position="24"/>
    </location>
</feature>
<keyword evidence="3" id="KW-1185">Reference proteome</keyword>
<reference evidence="2" key="1">
    <citation type="submission" date="2022-10" db="EMBL/GenBank/DDBJ databases">
        <title>The complete genomes of actinobacterial strains from the NBC collection.</title>
        <authorList>
            <person name="Joergensen T.S."/>
            <person name="Alvarez Arevalo M."/>
            <person name="Sterndorff E.B."/>
            <person name="Faurdal D."/>
            <person name="Vuksanovic O."/>
            <person name="Mourched A.-S."/>
            <person name="Charusanti P."/>
            <person name="Shaw S."/>
            <person name="Blin K."/>
            <person name="Weber T."/>
        </authorList>
    </citation>
    <scope>NUCLEOTIDE SEQUENCE</scope>
    <source>
        <strain evidence="2">NBC_00248</strain>
    </source>
</reference>
<protein>
    <submittedName>
        <fullName evidence="2">Uncharacterized protein</fullName>
    </submittedName>
</protein>
<accession>A0ABZ1TNB8</accession>
<dbReference type="RefSeq" id="WP_328965245.1">
    <property type="nucleotide sequence ID" value="NZ_CP108090.1"/>
</dbReference>
<name>A0ABZ1TNB8_STRVG</name>
<proteinExistence type="predicted"/>
<gene>
    <name evidence="2" type="ORF">OG517_39490</name>
</gene>
<dbReference type="Proteomes" id="UP001432039">
    <property type="component" value="Chromosome"/>
</dbReference>
<evidence type="ECO:0000313" key="3">
    <source>
        <dbReference type="Proteomes" id="UP001432039"/>
    </source>
</evidence>
<evidence type="ECO:0000313" key="2">
    <source>
        <dbReference type="EMBL" id="WUQ17010.1"/>
    </source>
</evidence>
<dbReference type="EMBL" id="CP108090">
    <property type="protein sequence ID" value="WUQ17010.1"/>
    <property type="molecule type" value="Genomic_DNA"/>
</dbReference>
<evidence type="ECO:0000256" key="1">
    <source>
        <dbReference type="SAM" id="MobiDB-lite"/>
    </source>
</evidence>
<sequence>MTTSPVAGRPAPPPSSGREVPDKTKWAVKPLNDGKAAYALPTEWKSGALHHKISKERLSSIAEQLTPAWNAQNPKLQGAARAFWSLCWSVAGERVAEAVAMAGPGGSPNPHRLLWNLPLMVSLGPQSPANDPGMNFDPDTEPIPGGPGTRRMDAVSLALKELETAWLHAAEADNGRGVYDAALWTTLHRHLQTAHLAAERVDRDKAVLYPPLREQWVYDAKTKQNLRKGMTPFPSCEQGLRLFTQARVNAPSIAAYADSATLAATATVRADVSGRQVTLTLTAAEENVHHVCVRHTLTFFDFTDASRPRPINTFWPDVRTFADATALTVTMLPGIGRSCLRELERELGNVAKATDWLDEVLEISNEDIDGRLVFYNVQFTDVAGTDAAPVVQAVIESFAPDGADGPGFTRGDLDLIAEQL</sequence>
<organism evidence="2 3">
    <name type="scientific">Streptomyces virginiae</name>
    <name type="common">Streptomyces cinnamonensis</name>
    <dbReference type="NCBI Taxonomy" id="1961"/>
    <lineage>
        <taxon>Bacteria</taxon>
        <taxon>Bacillati</taxon>
        <taxon>Actinomycetota</taxon>
        <taxon>Actinomycetes</taxon>
        <taxon>Kitasatosporales</taxon>
        <taxon>Streptomycetaceae</taxon>
        <taxon>Streptomyces</taxon>
    </lineage>
</organism>